<keyword evidence="3" id="KW-1185">Reference proteome</keyword>
<comment type="caution">
    <text evidence="2">The sequence shown here is derived from an EMBL/GenBank/DDBJ whole genome shotgun (WGS) entry which is preliminary data.</text>
</comment>
<dbReference type="EMBL" id="QJTK01000013">
    <property type="protein sequence ID" value="PYF08161.1"/>
    <property type="molecule type" value="Genomic_DNA"/>
</dbReference>
<proteinExistence type="predicted"/>
<evidence type="ECO:0008006" key="4">
    <source>
        <dbReference type="Google" id="ProtNLM"/>
    </source>
</evidence>
<reference evidence="2 3" key="1">
    <citation type="submission" date="2018-06" db="EMBL/GenBank/DDBJ databases">
        <title>Genomic Encyclopedia of Type Strains, Phase III (KMG-III): the genomes of soil and plant-associated and newly described type strains.</title>
        <authorList>
            <person name="Whitman W."/>
        </authorList>
    </citation>
    <scope>NUCLEOTIDE SEQUENCE [LARGE SCALE GENOMIC DNA]</scope>
    <source>
        <strain evidence="2 3">JA737</strain>
    </source>
</reference>
<name>A0A318TTI1_9RHOB</name>
<accession>A0A318TTI1</accession>
<keyword evidence="1" id="KW-0472">Membrane</keyword>
<dbReference type="OrthoDB" id="7063934at2"/>
<feature type="transmembrane region" description="Helical" evidence="1">
    <location>
        <begin position="204"/>
        <end position="225"/>
    </location>
</feature>
<evidence type="ECO:0000313" key="2">
    <source>
        <dbReference type="EMBL" id="PYF08161.1"/>
    </source>
</evidence>
<dbReference type="Proteomes" id="UP000247727">
    <property type="component" value="Unassembled WGS sequence"/>
</dbReference>
<evidence type="ECO:0000256" key="1">
    <source>
        <dbReference type="SAM" id="Phobius"/>
    </source>
</evidence>
<feature type="transmembrane region" description="Helical" evidence="1">
    <location>
        <begin position="6"/>
        <end position="29"/>
    </location>
</feature>
<gene>
    <name evidence="2" type="ORF">C8J30_11318</name>
</gene>
<keyword evidence="1" id="KW-1133">Transmembrane helix</keyword>
<organism evidence="2 3">
    <name type="scientific">Rhodobacter viridis</name>
    <dbReference type="NCBI Taxonomy" id="1054202"/>
    <lineage>
        <taxon>Bacteria</taxon>
        <taxon>Pseudomonadati</taxon>
        <taxon>Pseudomonadota</taxon>
        <taxon>Alphaproteobacteria</taxon>
        <taxon>Rhodobacterales</taxon>
        <taxon>Rhodobacter group</taxon>
        <taxon>Rhodobacter</taxon>
    </lineage>
</organism>
<sequence length="248" mass="26334">MSLRKLHTWVSVVLIVPFLIVGGTAILIAHHGSLGTGRVHLPRFGATAADAQGLAHRYELRAVAQDDDGALLYATKYGLMRAEPGGTARSADLRADLRDLARLGSGRWLAAAREGLYLRGTDGTWRRLVQEDFKALTVQGDQVLASSEAGVWRIDAAGTPRRAPDFAAPLAAGMAAGEAPPYTLEKLVMDLHTGKAIFGAAREWIWIDALGGAMLILGLSGIVVWRRAAAARARQAEAAARPDPVCGA</sequence>
<dbReference type="AlphaFoldDB" id="A0A318TTI1"/>
<keyword evidence="1" id="KW-0812">Transmembrane</keyword>
<evidence type="ECO:0000313" key="3">
    <source>
        <dbReference type="Proteomes" id="UP000247727"/>
    </source>
</evidence>
<protein>
    <recommendedName>
        <fullName evidence="4">PepSY-associated transmembrane protein</fullName>
    </recommendedName>
</protein>